<protein>
    <recommendedName>
        <fullName evidence="5">Lipoprotein</fullName>
    </recommendedName>
</protein>
<dbReference type="RefSeq" id="WP_169532110.1">
    <property type="nucleotide sequence ID" value="NZ_JABBGH010000002.1"/>
</dbReference>
<organism evidence="3 4">
    <name type="scientific">Hymenobacter polaris</name>
    <dbReference type="NCBI Taxonomy" id="2682546"/>
    <lineage>
        <taxon>Bacteria</taxon>
        <taxon>Pseudomonadati</taxon>
        <taxon>Bacteroidota</taxon>
        <taxon>Cytophagia</taxon>
        <taxon>Cytophagales</taxon>
        <taxon>Hymenobacteraceae</taxon>
        <taxon>Hymenobacter</taxon>
    </lineage>
</organism>
<keyword evidence="4" id="KW-1185">Reference proteome</keyword>
<feature type="compositionally biased region" description="Low complexity" evidence="1">
    <location>
        <begin position="95"/>
        <end position="106"/>
    </location>
</feature>
<dbReference type="AlphaFoldDB" id="A0A7Y0AFL2"/>
<feature type="compositionally biased region" description="Basic and acidic residues" evidence="1">
    <location>
        <begin position="107"/>
        <end position="122"/>
    </location>
</feature>
<dbReference type="EMBL" id="JABBGH010000002">
    <property type="protein sequence ID" value="NML66469.1"/>
    <property type="molecule type" value="Genomic_DNA"/>
</dbReference>
<evidence type="ECO:0000313" key="3">
    <source>
        <dbReference type="EMBL" id="NML66469.1"/>
    </source>
</evidence>
<evidence type="ECO:0000313" key="4">
    <source>
        <dbReference type="Proteomes" id="UP000559626"/>
    </source>
</evidence>
<evidence type="ECO:0000256" key="1">
    <source>
        <dbReference type="SAM" id="MobiDB-lite"/>
    </source>
</evidence>
<accession>A0A7Y0AFL2</accession>
<feature type="chain" id="PRO_5030728588" description="Lipoprotein" evidence="2">
    <location>
        <begin position="20"/>
        <end position="122"/>
    </location>
</feature>
<feature type="region of interest" description="Disordered" evidence="1">
    <location>
        <begin position="23"/>
        <end position="43"/>
    </location>
</feature>
<gene>
    <name evidence="3" type="ORF">HHL22_14760</name>
</gene>
<comment type="caution">
    <text evidence="3">The sequence shown here is derived from an EMBL/GenBank/DDBJ whole genome shotgun (WGS) entry which is preliminary data.</text>
</comment>
<dbReference type="Proteomes" id="UP000559626">
    <property type="component" value="Unassembled WGS sequence"/>
</dbReference>
<reference evidence="3 4" key="1">
    <citation type="submission" date="2020-04" db="EMBL/GenBank/DDBJ databases">
        <title>Hymenobacter polaris sp. nov., isolated from Arctic soil.</title>
        <authorList>
            <person name="Dahal R.H."/>
        </authorList>
    </citation>
    <scope>NUCLEOTIDE SEQUENCE [LARGE SCALE GENOMIC DNA]</scope>
    <source>
        <strain evidence="3 4">RP-2-7</strain>
    </source>
</reference>
<proteinExistence type="predicted"/>
<evidence type="ECO:0008006" key="5">
    <source>
        <dbReference type="Google" id="ProtNLM"/>
    </source>
</evidence>
<feature type="signal peptide" evidence="2">
    <location>
        <begin position="1"/>
        <end position="19"/>
    </location>
</feature>
<name>A0A7Y0AFL2_9BACT</name>
<evidence type="ECO:0000256" key="2">
    <source>
        <dbReference type="SAM" id="SignalP"/>
    </source>
</evidence>
<feature type="region of interest" description="Disordered" evidence="1">
    <location>
        <begin position="55"/>
        <end position="122"/>
    </location>
</feature>
<sequence length="122" mass="12977">MRFSPFARLLALGAATALAGCSASETASERAAPGSEPIPTEVNSDAARRAIYNANSPVRGTSVPAAAVPDATPNTQRLGEQAADINRYKRPESLNNNAPNNTTTETRMQELDRSIPDTLRRP</sequence>
<keyword evidence="2" id="KW-0732">Signal</keyword>
<dbReference type="PROSITE" id="PS51257">
    <property type="entry name" value="PROKAR_LIPOPROTEIN"/>
    <property type="match status" value="1"/>
</dbReference>